<comment type="similarity">
    <text evidence="2">Belongs to the UDPGP type 1 family.</text>
</comment>
<dbReference type="SUPFAM" id="SSF53448">
    <property type="entry name" value="Nucleotide-diphospho-sugar transferases"/>
    <property type="match status" value="1"/>
</dbReference>
<protein>
    <recommendedName>
        <fullName evidence="3">UDP-N-acetylglucosamine diphosphorylase</fullName>
        <ecNumber evidence="3">2.7.7.23</ecNumber>
    </recommendedName>
</protein>
<proteinExistence type="inferred from homology"/>
<dbReference type="PANTHER" id="PTHR11952">
    <property type="entry name" value="UDP- GLUCOSE PYROPHOSPHORYLASE"/>
    <property type="match status" value="1"/>
</dbReference>
<evidence type="ECO:0000256" key="5">
    <source>
        <dbReference type="ARBA" id="ARBA00022695"/>
    </source>
</evidence>
<evidence type="ECO:0000313" key="8">
    <source>
        <dbReference type="EMBL" id="KAF1802086.1"/>
    </source>
</evidence>
<evidence type="ECO:0000256" key="2">
    <source>
        <dbReference type="ARBA" id="ARBA00010401"/>
    </source>
</evidence>
<feature type="chain" id="PRO_5034157699" description="UDP-N-acetylglucosamine diphosphorylase" evidence="7">
    <location>
        <begin position="22"/>
        <end position="504"/>
    </location>
</feature>
<dbReference type="InterPro" id="IPR029044">
    <property type="entry name" value="Nucleotide-diphossugar_trans"/>
</dbReference>
<organism evidence="8 9">
    <name type="scientific">Mucor circinelloides f. lusitanicus</name>
    <name type="common">Mucor racemosus var. lusitanicus</name>
    <dbReference type="NCBI Taxonomy" id="29924"/>
    <lineage>
        <taxon>Eukaryota</taxon>
        <taxon>Fungi</taxon>
        <taxon>Fungi incertae sedis</taxon>
        <taxon>Mucoromycota</taxon>
        <taxon>Mucoromycotina</taxon>
        <taxon>Mucoromycetes</taxon>
        <taxon>Mucorales</taxon>
        <taxon>Mucorineae</taxon>
        <taxon>Mucoraceae</taxon>
        <taxon>Mucor</taxon>
    </lineage>
</organism>
<evidence type="ECO:0000256" key="3">
    <source>
        <dbReference type="ARBA" id="ARBA00012457"/>
    </source>
</evidence>
<dbReference type="Gene3D" id="3.90.550.10">
    <property type="entry name" value="Spore Coat Polysaccharide Biosynthesis Protein SpsA, Chain A"/>
    <property type="match status" value="1"/>
</dbReference>
<comment type="pathway">
    <text evidence="1">Nucleotide-sugar biosynthesis; UDP-N-acetyl-alpha-D-glucosamine biosynthesis; UDP-N-acetyl-alpha-D-glucosamine from N-acetyl-alpha-D-glucosamine 1-phosphate: step 1/1.</text>
</comment>
<dbReference type="InterPro" id="IPR039741">
    <property type="entry name" value="UDP-sugar_pyrophosphorylase"/>
</dbReference>
<name>A0A8H4BHE3_MUCCL</name>
<reference evidence="8 9" key="1">
    <citation type="submission" date="2019-09" db="EMBL/GenBank/DDBJ databases">
        <authorList>
            <consortium name="DOE Joint Genome Institute"/>
            <person name="Mondo S.J."/>
            <person name="Navarro-Mendoza M.I."/>
            <person name="Perez-Arques C."/>
            <person name="Panchal S."/>
            <person name="Nicolas F.E."/>
            <person name="Ganguly P."/>
            <person name="Pangilinan J."/>
            <person name="Grigoriev I."/>
            <person name="Heitman J."/>
            <person name="Sanya K."/>
            <person name="Garre V."/>
        </authorList>
    </citation>
    <scope>NUCLEOTIDE SEQUENCE [LARGE SCALE GENOMIC DNA]</scope>
    <source>
        <strain evidence="8 9">MU402</strain>
    </source>
</reference>
<dbReference type="InterPro" id="IPR002618">
    <property type="entry name" value="UDPGP_fam"/>
</dbReference>
<dbReference type="PANTHER" id="PTHR11952:SF2">
    <property type="entry name" value="LD24639P"/>
    <property type="match status" value="1"/>
</dbReference>
<keyword evidence="4 8" id="KW-0808">Transferase</keyword>
<sequence length="504" mass="55779">MSPSIILGSCSLFFLFSFSLHHQPHHRHTMTMDYQGLREKYQQAGQGHVFTFFEQLSASEQEAFLRQLSKIDVEEVTKTGKKAMEGPEILACQLEPLPTEVIGDAAANREAWCQLGMRLIQQNQVAVILMAGGQGTRLGSAEPKGCYDIGLPSHKSLFQLQAERICRLQTLAATDGQDAVIPWYIMTSGPTDKPTRDYFEKHHYFGLKPENVIFFEQGVMPCFTLDGKFMLESKGKLAVAPDGNGGIYNALHREGVIESLKQRGIRYSHCYCVDNSLARVADPVFIGYCASRNTDCGIKVVPKSMPEEPVGVVARRNGKYGVVEYSEISQELAQKRLDNGQLAFGAANIANHFFSTEFLERVPTFADQLEYHVANKKIAHVDIATGEMVKPTKPNGVKLERFVFDVFGHSKAFSVLQVDRMDEFSPLKNGPGAGVDCPETSRADILSQAERFIHKAGGRYLNKDIEVEISPLLSYGGENLESISGETVKKSSILNTVDDVAAII</sequence>
<dbReference type="EMBL" id="JAAECE010000004">
    <property type="protein sequence ID" value="KAF1802086.1"/>
    <property type="molecule type" value="Genomic_DNA"/>
</dbReference>
<evidence type="ECO:0000256" key="1">
    <source>
        <dbReference type="ARBA" id="ARBA00005208"/>
    </source>
</evidence>
<evidence type="ECO:0000313" key="9">
    <source>
        <dbReference type="Proteomes" id="UP000469890"/>
    </source>
</evidence>
<comment type="caution">
    <text evidence="8">The sequence shown here is derived from an EMBL/GenBank/DDBJ whole genome shotgun (WGS) entry which is preliminary data.</text>
</comment>
<accession>A0A8H4BHE3</accession>
<gene>
    <name evidence="8" type="ORF">FB192DRAFT_1376220</name>
</gene>
<dbReference type="EC" id="2.7.7.23" evidence="3"/>
<dbReference type="Proteomes" id="UP000469890">
    <property type="component" value="Unassembled WGS sequence"/>
</dbReference>
<feature type="non-terminal residue" evidence="8">
    <location>
        <position position="504"/>
    </location>
</feature>
<dbReference type="FunFam" id="3.90.550.10:FF:000075">
    <property type="entry name" value="Probable UDP-N-acetylglucosamine pyrophosphorylase"/>
    <property type="match status" value="1"/>
</dbReference>
<feature type="signal peptide" evidence="7">
    <location>
        <begin position="1"/>
        <end position="21"/>
    </location>
</feature>
<keyword evidence="5" id="KW-0548">Nucleotidyltransferase</keyword>
<evidence type="ECO:0000256" key="4">
    <source>
        <dbReference type="ARBA" id="ARBA00022679"/>
    </source>
</evidence>
<evidence type="ECO:0000256" key="6">
    <source>
        <dbReference type="ARBA" id="ARBA00048493"/>
    </source>
</evidence>
<evidence type="ECO:0000256" key="7">
    <source>
        <dbReference type="SAM" id="SignalP"/>
    </source>
</evidence>
<comment type="catalytic activity">
    <reaction evidence="6">
        <text>N-acetyl-alpha-D-glucosamine 1-phosphate + UTP + H(+) = UDP-N-acetyl-alpha-D-glucosamine + diphosphate</text>
        <dbReference type="Rhea" id="RHEA:13509"/>
        <dbReference type="ChEBI" id="CHEBI:15378"/>
        <dbReference type="ChEBI" id="CHEBI:33019"/>
        <dbReference type="ChEBI" id="CHEBI:46398"/>
        <dbReference type="ChEBI" id="CHEBI:57705"/>
        <dbReference type="ChEBI" id="CHEBI:57776"/>
        <dbReference type="EC" id="2.7.7.23"/>
    </reaction>
</comment>
<dbReference type="Pfam" id="PF01704">
    <property type="entry name" value="UDPGP"/>
    <property type="match status" value="1"/>
</dbReference>
<dbReference type="GO" id="GO:0003977">
    <property type="term" value="F:UDP-N-acetylglucosamine diphosphorylase activity"/>
    <property type="evidence" value="ECO:0007669"/>
    <property type="project" value="UniProtKB-EC"/>
</dbReference>
<dbReference type="AlphaFoldDB" id="A0A8H4BHE3"/>
<dbReference type="GO" id="GO:0006048">
    <property type="term" value="P:UDP-N-acetylglucosamine biosynthetic process"/>
    <property type="evidence" value="ECO:0007669"/>
    <property type="project" value="TreeGrafter"/>
</dbReference>
<keyword evidence="7" id="KW-0732">Signal</keyword>
<dbReference type="CDD" id="cd04193">
    <property type="entry name" value="UDPGlcNAc_PPase"/>
    <property type="match status" value="1"/>
</dbReference>